<accession>A0A1N7H3S2</accession>
<protein>
    <submittedName>
        <fullName evidence="1">Putative transposase</fullName>
    </submittedName>
</protein>
<gene>
    <name evidence="1" type="ORF">SAMN05421752_1235</name>
</gene>
<reference evidence="2" key="1">
    <citation type="submission" date="2017-01" db="EMBL/GenBank/DDBJ databases">
        <authorList>
            <person name="Varghese N."/>
            <person name="Submissions S."/>
        </authorList>
    </citation>
    <scope>NUCLEOTIDE SEQUENCE [LARGE SCALE GENOMIC DNA]</scope>
    <source>
        <strain evidence="2">type strain: HArc-</strain>
    </source>
</reference>
<keyword evidence="2" id="KW-1185">Reference proteome</keyword>
<dbReference type="EMBL" id="FTNR01000023">
    <property type="protein sequence ID" value="SIS19466.1"/>
    <property type="molecule type" value="Genomic_DNA"/>
</dbReference>
<dbReference type="AlphaFoldDB" id="A0A1N7H3S2"/>
<organism evidence="1 2">
    <name type="scientific">Natronorubrum thiooxidans</name>
    <dbReference type="NCBI Taxonomy" id="308853"/>
    <lineage>
        <taxon>Archaea</taxon>
        <taxon>Methanobacteriati</taxon>
        <taxon>Methanobacteriota</taxon>
        <taxon>Stenosarchaea group</taxon>
        <taxon>Halobacteria</taxon>
        <taxon>Halobacteriales</taxon>
        <taxon>Natrialbaceae</taxon>
        <taxon>Natronorubrum</taxon>
    </lineage>
</organism>
<sequence length="99" mass="11471">MRTHRTFEASITNPRQVSDDLDQLGRAASKLWNVGRYYAQEQWDETGEIPDDGELKSELKGHERYTDLHSQSSQRVLEELAEAFARAKLLRSPSEIFDF</sequence>
<dbReference type="Proteomes" id="UP000185936">
    <property type="component" value="Unassembled WGS sequence"/>
</dbReference>
<evidence type="ECO:0000313" key="1">
    <source>
        <dbReference type="EMBL" id="SIS19466.1"/>
    </source>
</evidence>
<name>A0A1N7H3S2_9EURY</name>
<proteinExistence type="predicted"/>
<evidence type="ECO:0000313" key="2">
    <source>
        <dbReference type="Proteomes" id="UP000185936"/>
    </source>
</evidence>
<dbReference type="STRING" id="308853.SAMN05421752_1235"/>